<dbReference type="Proteomes" id="UP000308901">
    <property type="component" value="Unassembled WGS sequence"/>
</dbReference>
<reference evidence="1 2" key="1">
    <citation type="submission" date="2019-05" db="EMBL/GenBank/DDBJ databases">
        <title>Arcobacter sp. nov., isolated from sea sediment.</title>
        <authorList>
            <person name="Kim W."/>
        </authorList>
    </citation>
    <scope>NUCLEOTIDE SEQUENCE [LARGE SCALE GENOMIC DNA]</scope>
    <source>
        <strain evidence="1 2">CAU 1517</strain>
    </source>
</reference>
<sequence length="156" mass="18395">MNYNDNIKFDQLPAVDDIAGVLEDIFSVKLDISGGWAYDNNSALKVNSLTIPLEQFLHTFASMRANIEMNLTQDEKNRYAGINVNQIEHKEFEIENKQYDLVTFKVTAIKEEDYNNFIQEYKDNYGKESFDLKEHFENRNKATIEIHSDFWFIFNF</sequence>
<organism evidence="1 2">
    <name type="scientific">Arcobacter arenosus</name>
    <dbReference type="NCBI Taxonomy" id="2576037"/>
    <lineage>
        <taxon>Bacteria</taxon>
        <taxon>Pseudomonadati</taxon>
        <taxon>Campylobacterota</taxon>
        <taxon>Epsilonproteobacteria</taxon>
        <taxon>Campylobacterales</taxon>
        <taxon>Arcobacteraceae</taxon>
        <taxon>Arcobacter</taxon>
    </lineage>
</organism>
<accession>A0A5R8Y2I9</accession>
<protein>
    <submittedName>
        <fullName evidence="1">Uncharacterized protein</fullName>
    </submittedName>
</protein>
<name>A0A5R8Y2I9_9BACT</name>
<keyword evidence="2" id="KW-1185">Reference proteome</keyword>
<dbReference type="OrthoDB" id="5372782at2"/>
<dbReference type="AlphaFoldDB" id="A0A5R8Y2I9"/>
<proteinExistence type="predicted"/>
<evidence type="ECO:0000313" key="2">
    <source>
        <dbReference type="Proteomes" id="UP000308901"/>
    </source>
</evidence>
<dbReference type="RefSeq" id="WP_138152599.1">
    <property type="nucleotide sequence ID" value="NZ_CBDDKQ010000002.1"/>
</dbReference>
<gene>
    <name evidence="1" type="ORF">FDK22_09085</name>
</gene>
<comment type="caution">
    <text evidence="1">The sequence shown here is derived from an EMBL/GenBank/DDBJ whole genome shotgun (WGS) entry which is preliminary data.</text>
</comment>
<evidence type="ECO:0000313" key="1">
    <source>
        <dbReference type="EMBL" id="TLP38604.1"/>
    </source>
</evidence>
<dbReference type="EMBL" id="VANU01000003">
    <property type="protein sequence ID" value="TLP38604.1"/>
    <property type="molecule type" value="Genomic_DNA"/>
</dbReference>